<dbReference type="Proteomes" id="UP000247780">
    <property type="component" value="Unassembled WGS sequence"/>
</dbReference>
<protein>
    <recommendedName>
        <fullName evidence="2">PDZ domain-containing protein</fullName>
    </recommendedName>
</protein>
<reference evidence="3 4" key="1">
    <citation type="submission" date="2018-04" db="EMBL/GenBank/DDBJ databases">
        <title>Active sludge and wastewater microbial communities from Klosterneuburg, Austria.</title>
        <authorList>
            <person name="Wagner M."/>
        </authorList>
    </citation>
    <scope>NUCLEOTIDE SEQUENCE [LARGE SCALE GENOMIC DNA]</scope>
    <source>
        <strain evidence="3 4">Nm 57</strain>
    </source>
</reference>
<keyword evidence="1" id="KW-0812">Transmembrane</keyword>
<evidence type="ECO:0000259" key="2">
    <source>
        <dbReference type="PROSITE" id="PS50106"/>
    </source>
</evidence>
<comment type="caution">
    <text evidence="3">The sequence shown here is derived from an EMBL/GenBank/DDBJ whole genome shotgun (WGS) entry which is preliminary data.</text>
</comment>
<organism evidence="3 4">
    <name type="scientific">Nitrosomonas eutropha</name>
    <dbReference type="NCBI Taxonomy" id="916"/>
    <lineage>
        <taxon>Bacteria</taxon>
        <taxon>Pseudomonadati</taxon>
        <taxon>Pseudomonadota</taxon>
        <taxon>Betaproteobacteria</taxon>
        <taxon>Nitrosomonadales</taxon>
        <taxon>Nitrosomonadaceae</taxon>
        <taxon>Nitrosomonas</taxon>
    </lineage>
</organism>
<proteinExistence type="predicted"/>
<feature type="transmembrane region" description="Helical" evidence="1">
    <location>
        <begin position="20"/>
        <end position="42"/>
    </location>
</feature>
<dbReference type="EMBL" id="QICQ01000058">
    <property type="protein sequence ID" value="PXV73284.1"/>
    <property type="molecule type" value="Genomic_DNA"/>
</dbReference>
<keyword evidence="1" id="KW-0472">Membrane</keyword>
<name>A0ABX5M6M4_9PROT</name>
<feature type="transmembrane region" description="Helical" evidence="1">
    <location>
        <begin position="62"/>
        <end position="84"/>
    </location>
</feature>
<dbReference type="InterPro" id="IPR001478">
    <property type="entry name" value="PDZ"/>
</dbReference>
<keyword evidence="4" id="KW-1185">Reference proteome</keyword>
<feature type="domain" description="PDZ" evidence="2">
    <location>
        <begin position="195"/>
        <end position="266"/>
    </location>
</feature>
<sequence length="312" mass="33205">MHTHPIEVERGNESAVSWSAVFAGSAATAILSLILLILGSGLGLSVVSPWTDTSAVGVGAASLYVIIWVVLSSLLAAGLGGYLAGRLRVKWPDIAKDEIFFRDTAHGFLSWAVSSLVTAVLLATAVGSVVHGTIQMSTNAAVTTSAVAGSTVADSFGSDNISIDYFIDSLFRKSEHTTNTDVASKETNAKKVDDKVELTNEDGSSHIGMEVTRIFVNSIQSGNIETEDLNYVSEVISQHTGLTHEQAKERVKTTFSRIQMELEKAETALKETADQVRKASSYMALWIFISLLSGAFVASVAAIYGGRQRDAA</sequence>
<dbReference type="RefSeq" id="WP_011635342.1">
    <property type="nucleotide sequence ID" value="NZ_FMTW01000018.1"/>
</dbReference>
<evidence type="ECO:0000313" key="4">
    <source>
        <dbReference type="Proteomes" id="UP000247780"/>
    </source>
</evidence>
<keyword evidence="1" id="KW-1133">Transmembrane helix</keyword>
<evidence type="ECO:0000313" key="3">
    <source>
        <dbReference type="EMBL" id="PXV73284.1"/>
    </source>
</evidence>
<evidence type="ECO:0000256" key="1">
    <source>
        <dbReference type="SAM" id="Phobius"/>
    </source>
</evidence>
<gene>
    <name evidence="3" type="ORF">C8R14_1583</name>
</gene>
<accession>A0ABX5M6M4</accession>
<dbReference type="PROSITE" id="PS50106">
    <property type="entry name" value="PDZ"/>
    <property type="match status" value="1"/>
</dbReference>
<feature type="transmembrane region" description="Helical" evidence="1">
    <location>
        <begin position="105"/>
        <end position="130"/>
    </location>
</feature>
<feature type="transmembrane region" description="Helical" evidence="1">
    <location>
        <begin position="283"/>
        <end position="304"/>
    </location>
</feature>